<dbReference type="InterPro" id="IPR007383">
    <property type="entry name" value="DUF445"/>
</dbReference>
<evidence type="ECO:0000256" key="5">
    <source>
        <dbReference type="ARBA" id="ARBA00023136"/>
    </source>
</evidence>
<evidence type="ECO:0000256" key="3">
    <source>
        <dbReference type="ARBA" id="ARBA00022692"/>
    </source>
</evidence>
<protein>
    <submittedName>
        <fullName evidence="7">DUF445 family protein</fullName>
    </submittedName>
</protein>
<dbReference type="Proteomes" id="UP000644115">
    <property type="component" value="Unassembled WGS sequence"/>
</dbReference>
<dbReference type="PANTHER" id="PTHR35791">
    <property type="entry name" value="UPF0754 MEMBRANE PROTEIN YHEB"/>
    <property type="match status" value="1"/>
</dbReference>
<evidence type="ECO:0000256" key="2">
    <source>
        <dbReference type="ARBA" id="ARBA00008053"/>
    </source>
</evidence>
<dbReference type="AlphaFoldDB" id="A0A923NBS9"/>
<sequence length="302" mass="33882">MDLTIIAGPLIGAVIGYFTNYLAVKMLFRPRREIKIGSKTLPFTPGVIPKGKPRLARVIGRTVADTLVTGEDIRKSLLSDSMQEAVADKAESILQSRLQTAVCRLTRWDDKEYETTKEKVCDKLSQEIYETVLQMPLQEKISESMLRYAQEKLAEMGGDGMMGGMIAMMLPPERLASIIEPAGEKMQKYVKDHGLEYIRPALEQKVDEMGEKSGVQMLYDFSISKDMVRSTVKSFYAHAVEDHMDGFMQKIDLASLIEDKINAMDVMELENMVLSVMKKELNTIVNLGALIGFVIGILNIFI</sequence>
<evidence type="ECO:0000256" key="6">
    <source>
        <dbReference type="SAM" id="Phobius"/>
    </source>
</evidence>
<organism evidence="7 8">
    <name type="scientific">Lentihominibacter faecis</name>
    <dbReference type="NCBI Taxonomy" id="2764712"/>
    <lineage>
        <taxon>Bacteria</taxon>
        <taxon>Bacillati</taxon>
        <taxon>Bacillota</taxon>
        <taxon>Clostridia</taxon>
        <taxon>Peptostreptococcales</taxon>
        <taxon>Anaerovoracaceae</taxon>
        <taxon>Lentihominibacter</taxon>
    </lineage>
</organism>
<comment type="similarity">
    <text evidence="2">Belongs to the UPF0754 family.</text>
</comment>
<dbReference type="EMBL" id="JACRWC010000057">
    <property type="protein sequence ID" value="MBC5999271.1"/>
    <property type="molecule type" value="Genomic_DNA"/>
</dbReference>
<comment type="caution">
    <text evidence="7">The sequence shown here is derived from an EMBL/GenBank/DDBJ whole genome shotgun (WGS) entry which is preliminary data.</text>
</comment>
<evidence type="ECO:0000313" key="8">
    <source>
        <dbReference type="Proteomes" id="UP000644115"/>
    </source>
</evidence>
<keyword evidence="8" id="KW-1185">Reference proteome</keyword>
<name>A0A923NBS9_9FIRM</name>
<evidence type="ECO:0000256" key="1">
    <source>
        <dbReference type="ARBA" id="ARBA00004308"/>
    </source>
</evidence>
<proteinExistence type="inferred from homology"/>
<dbReference type="PANTHER" id="PTHR35791:SF1">
    <property type="entry name" value="UPF0754 MEMBRANE PROTEIN YHEB"/>
    <property type="match status" value="1"/>
</dbReference>
<comment type="subcellular location">
    <subcellularLocation>
        <location evidence="1">Endomembrane system</location>
    </subcellularLocation>
</comment>
<keyword evidence="3 6" id="KW-0812">Transmembrane</keyword>
<feature type="transmembrane region" description="Helical" evidence="6">
    <location>
        <begin position="6"/>
        <end position="28"/>
    </location>
</feature>
<dbReference type="GO" id="GO:0012505">
    <property type="term" value="C:endomembrane system"/>
    <property type="evidence" value="ECO:0007669"/>
    <property type="project" value="UniProtKB-SubCell"/>
</dbReference>
<keyword evidence="5 6" id="KW-0472">Membrane</keyword>
<accession>A0A923NBS9</accession>
<evidence type="ECO:0000256" key="4">
    <source>
        <dbReference type="ARBA" id="ARBA00022989"/>
    </source>
</evidence>
<gene>
    <name evidence="7" type="ORF">H8876_04595</name>
</gene>
<feature type="transmembrane region" description="Helical" evidence="6">
    <location>
        <begin position="281"/>
        <end position="301"/>
    </location>
</feature>
<dbReference type="Pfam" id="PF04286">
    <property type="entry name" value="DUF445"/>
    <property type="match status" value="2"/>
</dbReference>
<keyword evidence="4 6" id="KW-1133">Transmembrane helix</keyword>
<evidence type="ECO:0000313" key="7">
    <source>
        <dbReference type="EMBL" id="MBC5999271.1"/>
    </source>
</evidence>
<dbReference type="RefSeq" id="WP_249286727.1">
    <property type="nucleotide sequence ID" value="NZ_JACRWC010000057.1"/>
</dbReference>
<reference evidence="7" key="1">
    <citation type="submission" date="2020-08" db="EMBL/GenBank/DDBJ databases">
        <authorList>
            <person name="Liu C."/>
            <person name="Sun Q."/>
        </authorList>
    </citation>
    <scope>NUCLEOTIDE SEQUENCE</scope>
    <source>
        <strain evidence="7">BX16</strain>
    </source>
</reference>